<keyword evidence="4" id="KW-1185">Reference proteome</keyword>
<dbReference type="CDD" id="cd11709">
    <property type="entry name" value="SPRY"/>
    <property type="match status" value="1"/>
</dbReference>
<reference evidence="3 4" key="1">
    <citation type="submission" date="2024-03" db="EMBL/GenBank/DDBJ databases">
        <title>The Acrasis kona genome and developmental transcriptomes reveal deep origins of eukaryotic multicellular pathways.</title>
        <authorList>
            <person name="Sheikh S."/>
            <person name="Fu C.-J."/>
            <person name="Brown M.W."/>
            <person name="Baldauf S.L."/>
        </authorList>
    </citation>
    <scope>NUCLEOTIDE SEQUENCE [LARGE SCALE GENOMIC DNA]</scope>
    <source>
        <strain evidence="3 4">ATCC MYA-3509</strain>
    </source>
</reference>
<dbReference type="InterPro" id="IPR013320">
    <property type="entry name" value="ConA-like_dom_sf"/>
</dbReference>
<sequence length="452" mass="51774">MFQTRPKQKSSAPNGPSGVVQQAISPLHSHARPPSPYCSVSPRTSASSSKQLFAQSLEVYDNFKTSSSIHSNRLLMGSAQIQQMNFIPDIYLLIFSFLDHKDILLTIALTCRQWNNDYAKSEALWKELCMNVQYYREQRRRLHSSFHNAFSIVGDTSSPVSSFSLKEIKDTYRELARPPMEYKSWKTYYRYYSHWAGALTWDTTERGPNVKFQNQNLTVYRDDNITYHWQTVRSTTPIIIPTEKQKTGVMSALSGVSDDIAIYEWEIVINKFDKNHSNGWWVVIGLETEHFPYKESTPTNLVGYDRHMGWGYACGNGDALHCYSNVTLKNKQPFTCDPVTAWMNVPYGQGDVIRVRVKYFTKCCVDAIDPKENIGATLDYYVNDKWMGQAFRNITGVVYPAVSLLTNQAITLRHVDPIVSRMIQKKNDQLSEREVDSKLSIVSIGPQSKNKM</sequence>
<dbReference type="PROSITE" id="PS50181">
    <property type="entry name" value="FBOX"/>
    <property type="match status" value="1"/>
</dbReference>
<evidence type="ECO:0000259" key="2">
    <source>
        <dbReference type="PROSITE" id="PS50181"/>
    </source>
</evidence>
<dbReference type="InterPro" id="IPR043136">
    <property type="entry name" value="B30.2/SPRY_sf"/>
</dbReference>
<dbReference type="InterPro" id="IPR050672">
    <property type="entry name" value="FBXO45-Fsn/SPSB_families"/>
</dbReference>
<dbReference type="InterPro" id="IPR001810">
    <property type="entry name" value="F-box_dom"/>
</dbReference>
<dbReference type="EMBL" id="JAOPGA020001594">
    <property type="protein sequence ID" value="KAL0489711.1"/>
    <property type="molecule type" value="Genomic_DNA"/>
</dbReference>
<dbReference type="Gene3D" id="1.20.1280.50">
    <property type="match status" value="1"/>
</dbReference>
<dbReference type="SUPFAM" id="SSF81383">
    <property type="entry name" value="F-box domain"/>
    <property type="match status" value="1"/>
</dbReference>
<proteinExistence type="predicted"/>
<evidence type="ECO:0000313" key="3">
    <source>
        <dbReference type="EMBL" id="KAL0489711.1"/>
    </source>
</evidence>
<protein>
    <recommendedName>
        <fullName evidence="2">F-box domain-containing protein</fullName>
    </recommendedName>
</protein>
<gene>
    <name evidence="3" type="ORF">AKO1_011425</name>
</gene>
<comment type="caution">
    <text evidence="3">The sequence shown here is derived from an EMBL/GenBank/DDBJ whole genome shotgun (WGS) entry which is preliminary data.</text>
</comment>
<dbReference type="PANTHER" id="PTHR12245">
    <property type="entry name" value="SPRY DOMAIN CONTAINING SOCS BOX PROTEIN"/>
    <property type="match status" value="1"/>
</dbReference>
<accession>A0AAW2ZLX8</accession>
<organism evidence="3 4">
    <name type="scientific">Acrasis kona</name>
    <dbReference type="NCBI Taxonomy" id="1008807"/>
    <lineage>
        <taxon>Eukaryota</taxon>
        <taxon>Discoba</taxon>
        <taxon>Heterolobosea</taxon>
        <taxon>Tetramitia</taxon>
        <taxon>Eutetramitia</taxon>
        <taxon>Acrasidae</taxon>
        <taxon>Acrasis</taxon>
    </lineage>
</organism>
<dbReference type="Proteomes" id="UP001431209">
    <property type="component" value="Unassembled WGS sequence"/>
</dbReference>
<dbReference type="Pfam" id="PF12937">
    <property type="entry name" value="F-box-like"/>
    <property type="match status" value="1"/>
</dbReference>
<feature type="domain" description="F-box" evidence="2">
    <location>
        <begin position="80"/>
        <end position="128"/>
    </location>
</feature>
<dbReference type="PANTHER" id="PTHR12245:SF5">
    <property type="entry name" value="SPRY DOMAIN-CONTAINING SOCS BOX PROTEIN 3"/>
    <property type="match status" value="1"/>
</dbReference>
<dbReference type="Gene3D" id="2.60.120.920">
    <property type="match status" value="1"/>
</dbReference>
<dbReference type="AlphaFoldDB" id="A0AAW2ZLX8"/>
<dbReference type="SUPFAM" id="SSF49899">
    <property type="entry name" value="Concanavalin A-like lectins/glucanases"/>
    <property type="match status" value="1"/>
</dbReference>
<evidence type="ECO:0000313" key="4">
    <source>
        <dbReference type="Proteomes" id="UP001431209"/>
    </source>
</evidence>
<evidence type="ECO:0000256" key="1">
    <source>
        <dbReference type="SAM" id="MobiDB-lite"/>
    </source>
</evidence>
<dbReference type="InterPro" id="IPR036047">
    <property type="entry name" value="F-box-like_dom_sf"/>
</dbReference>
<feature type="region of interest" description="Disordered" evidence="1">
    <location>
        <begin position="1"/>
        <end position="22"/>
    </location>
</feature>
<name>A0AAW2ZLX8_9EUKA</name>